<organism evidence="1 2">
    <name type="scientific">Comamonas squillarum</name>
    <dbReference type="NCBI Taxonomy" id="2977320"/>
    <lineage>
        <taxon>Bacteria</taxon>
        <taxon>Pseudomonadati</taxon>
        <taxon>Pseudomonadota</taxon>
        <taxon>Betaproteobacteria</taxon>
        <taxon>Burkholderiales</taxon>
        <taxon>Comamonadaceae</taxon>
        <taxon>Comamonas</taxon>
    </lineage>
</organism>
<dbReference type="Gene3D" id="2.40.360.20">
    <property type="match status" value="1"/>
</dbReference>
<proteinExistence type="predicted"/>
<protein>
    <submittedName>
        <fullName evidence="1">Uncharacterized protein</fullName>
    </submittedName>
</protein>
<evidence type="ECO:0000313" key="2">
    <source>
        <dbReference type="Proteomes" id="UP001058290"/>
    </source>
</evidence>
<dbReference type="RefSeq" id="WP_260720208.1">
    <property type="nucleotide sequence ID" value="NZ_CP104377.1"/>
</dbReference>
<gene>
    <name evidence="1" type="ORF">N4T19_10965</name>
</gene>
<sequence>MTGLLSAALLAACGGGSDSPEAAKDSSDCFNAGFYRQDTQIYTSQSSRLNGAPASTNLVYHWVTSQAVENGINHIYISPAPDNGRASLHYSIEGGALLYHGYNAFNIGATSRQSLAPPRQSLMAMAPGQTTSQTIVQTDSLSTSAGETKTVTTLAETRTYEGRETITTALGTVEACRFLSTVAASQEGKPDETRETQATTWVASAGPYRGLTLKESASTRKAGKTDTLVTETSQVNRFDIK</sequence>
<name>A0ABY6A5R5_9BURK</name>
<keyword evidence="2" id="KW-1185">Reference proteome</keyword>
<evidence type="ECO:0000313" key="1">
    <source>
        <dbReference type="EMBL" id="UXC20585.1"/>
    </source>
</evidence>
<dbReference type="EMBL" id="CP104377">
    <property type="protein sequence ID" value="UXC20585.1"/>
    <property type="molecule type" value="Genomic_DNA"/>
</dbReference>
<reference evidence="1" key="1">
    <citation type="submission" date="2022-09" db="EMBL/GenBank/DDBJ databases">
        <title>Bacterial diversity in gut of crayfish and pufferfish.</title>
        <authorList>
            <person name="Huang Y."/>
        </authorList>
    </citation>
    <scope>NUCLEOTIDE SEQUENCE</scope>
    <source>
        <strain evidence="1">PR12</strain>
    </source>
</reference>
<accession>A0ABY6A5R5</accession>
<dbReference type="Proteomes" id="UP001058290">
    <property type="component" value="Chromosome"/>
</dbReference>